<dbReference type="AlphaFoldDB" id="A0A0A0B6W5"/>
<accession>A0A0A0B6W5</accession>
<proteinExistence type="predicted"/>
<dbReference type="OrthoDB" id="3688893at2"/>
<feature type="domain" description="ANTAR" evidence="3">
    <location>
        <begin position="166"/>
        <end position="227"/>
    </location>
</feature>
<reference evidence="4 5" key="1">
    <citation type="submission" date="2013-10" db="EMBL/GenBank/DDBJ databases">
        <authorList>
            <person name="Wang G."/>
            <person name="Zhuang W."/>
        </authorList>
    </citation>
    <scope>NUCLEOTIDE SEQUENCE [LARGE SCALE GENOMIC DNA]</scope>
    <source>
        <strain evidence="4 5">DSM 20118</strain>
    </source>
</reference>
<dbReference type="InterPro" id="IPR012074">
    <property type="entry name" value="GAF_ANTAR"/>
</dbReference>
<keyword evidence="1" id="KW-0805">Transcription regulation</keyword>
<gene>
    <name evidence="4" type="ORF">Q760_12445</name>
</gene>
<sequence length="232" mass="24680">MDLEHERTLARSALEALAHSTTDLEEYVRAVAPLAAERIAPGTSTSITVRRAGEATSVASSDVAAELCDEVEHLAGEGPCLAAMDAGAVLVVPRVETETRWPSWREACTLAGFASSAAVPRRIGHDFDVALNLYAREPDAWDRAALARAEMYTEVLARTLDMFVRAGDAPRLARELRAAIAARATIDQAVGIVMVHEGGGPQDALARLETSALERGVTLRAEAARVVGELSP</sequence>
<evidence type="ECO:0000259" key="3">
    <source>
        <dbReference type="PROSITE" id="PS50921"/>
    </source>
</evidence>
<dbReference type="GO" id="GO:0003723">
    <property type="term" value="F:RNA binding"/>
    <property type="evidence" value="ECO:0007669"/>
    <property type="project" value="InterPro"/>
</dbReference>
<dbReference type="RefSeq" id="WP_034628217.1">
    <property type="nucleotide sequence ID" value="NZ_AXNT01000041.1"/>
</dbReference>
<keyword evidence="2" id="KW-0804">Transcription</keyword>
<dbReference type="Proteomes" id="UP000029833">
    <property type="component" value="Unassembled WGS sequence"/>
</dbReference>
<evidence type="ECO:0000256" key="2">
    <source>
        <dbReference type="ARBA" id="ARBA00023163"/>
    </source>
</evidence>
<dbReference type="EMBL" id="AXNT01000041">
    <property type="protein sequence ID" value="KGM02610.1"/>
    <property type="molecule type" value="Genomic_DNA"/>
</dbReference>
<dbReference type="InterPro" id="IPR005561">
    <property type="entry name" value="ANTAR"/>
</dbReference>
<organism evidence="4 5">
    <name type="scientific">Cellulomonas cellasea DSM 20118</name>
    <dbReference type="NCBI Taxonomy" id="1408250"/>
    <lineage>
        <taxon>Bacteria</taxon>
        <taxon>Bacillati</taxon>
        <taxon>Actinomycetota</taxon>
        <taxon>Actinomycetes</taxon>
        <taxon>Micrococcales</taxon>
        <taxon>Cellulomonadaceae</taxon>
        <taxon>Cellulomonas</taxon>
    </lineage>
</organism>
<dbReference type="InterPro" id="IPR011006">
    <property type="entry name" value="CheY-like_superfamily"/>
</dbReference>
<dbReference type="InterPro" id="IPR036388">
    <property type="entry name" value="WH-like_DNA-bd_sf"/>
</dbReference>
<evidence type="ECO:0000313" key="4">
    <source>
        <dbReference type="EMBL" id="KGM02610.1"/>
    </source>
</evidence>
<dbReference type="Gene3D" id="1.10.10.10">
    <property type="entry name" value="Winged helix-like DNA-binding domain superfamily/Winged helix DNA-binding domain"/>
    <property type="match status" value="1"/>
</dbReference>
<name>A0A0A0B6W5_9CELL</name>
<dbReference type="Pfam" id="PF03861">
    <property type="entry name" value="ANTAR"/>
    <property type="match status" value="1"/>
</dbReference>
<protein>
    <recommendedName>
        <fullName evidence="3">ANTAR domain-containing protein</fullName>
    </recommendedName>
</protein>
<dbReference type="PROSITE" id="PS50921">
    <property type="entry name" value="ANTAR"/>
    <property type="match status" value="1"/>
</dbReference>
<dbReference type="SUPFAM" id="SSF55781">
    <property type="entry name" value="GAF domain-like"/>
    <property type="match status" value="1"/>
</dbReference>
<dbReference type="SUPFAM" id="SSF52172">
    <property type="entry name" value="CheY-like"/>
    <property type="match status" value="1"/>
</dbReference>
<dbReference type="PIRSF" id="PIRSF036625">
    <property type="entry name" value="GAF_ANTAR"/>
    <property type="match status" value="1"/>
</dbReference>
<dbReference type="InterPro" id="IPR029016">
    <property type="entry name" value="GAF-like_dom_sf"/>
</dbReference>
<dbReference type="STRING" id="1408250.Q760_12445"/>
<dbReference type="Gene3D" id="3.30.450.40">
    <property type="match status" value="1"/>
</dbReference>
<evidence type="ECO:0000313" key="5">
    <source>
        <dbReference type="Proteomes" id="UP000029833"/>
    </source>
</evidence>
<keyword evidence="5" id="KW-1185">Reference proteome</keyword>
<evidence type="ECO:0000256" key="1">
    <source>
        <dbReference type="ARBA" id="ARBA00023015"/>
    </source>
</evidence>
<dbReference type="SMART" id="SM01012">
    <property type="entry name" value="ANTAR"/>
    <property type="match status" value="1"/>
</dbReference>
<comment type="caution">
    <text evidence="4">The sequence shown here is derived from an EMBL/GenBank/DDBJ whole genome shotgun (WGS) entry which is preliminary data.</text>
</comment>